<dbReference type="EMBL" id="LM993667">
    <property type="protein sequence ID" value="VTZ80853.1"/>
    <property type="molecule type" value="Genomic_DNA"/>
</dbReference>
<evidence type="ECO:0000313" key="13">
    <source>
        <dbReference type="Proteomes" id="UP000072904"/>
    </source>
</evidence>
<evidence type="ECO:0000256" key="4">
    <source>
        <dbReference type="ARBA" id="ARBA00022695"/>
    </source>
</evidence>
<feature type="transmembrane region" description="Helical" evidence="8">
    <location>
        <begin position="6"/>
        <end position="24"/>
    </location>
</feature>
<dbReference type="VEuPathDB" id="PlasmoDB:PY06728"/>
<dbReference type="Proteomes" id="UP000072904">
    <property type="component" value="Chromosome 13"/>
</dbReference>
<dbReference type="OMA" id="IDEIWVV"/>
<sequence length="228" mass="27141">MVYYLLYVLFMLYNFFVPVCYSNMNKKICIYGGSFDPVTYGHEMVLSKISNLKWVDEIWVVICRCRYDKNLEAFEHRNNMFSIMLENNKYPMEKNKIFVKDLESENTTATYDLLNMLKKTYPQYEFYFIIGSDLLNDLTSWDSGEQLVSENNFVVIERGDFDINKDILKKMFKYYLIEIPVKSFVNYISSTDVRKLLVKQNNEDLKKYINSIAIDYINDNNLYKSCGK</sequence>
<evidence type="ECO:0000256" key="5">
    <source>
        <dbReference type="ARBA" id="ARBA00022741"/>
    </source>
</evidence>
<gene>
    <name evidence="11" type="ORF">PY17X_1347500</name>
    <name evidence="10" type="ORF">PYYM_1344500</name>
</gene>
<organism evidence="10 13">
    <name type="scientific">Plasmodium yoelii</name>
    <dbReference type="NCBI Taxonomy" id="5861"/>
    <lineage>
        <taxon>Eukaryota</taxon>
        <taxon>Sar</taxon>
        <taxon>Alveolata</taxon>
        <taxon>Apicomplexa</taxon>
        <taxon>Aconoidasida</taxon>
        <taxon>Haemosporida</taxon>
        <taxon>Plasmodiidae</taxon>
        <taxon>Plasmodium</taxon>
        <taxon>Plasmodium (Vinckeia)</taxon>
    </lineage>
</organism>
<keyword evidence="2" id="KW-0662">Pyridine nucleotide biosynthesis</keyword>
<keyword evidence="4 10" id="KW-0548">Nucleotidyltransferase</keyword>
<keyword evidence="8" id="KW-1133">Transmembrane helix</keyword>
<evidence type="ECO:0000256" key="7">
    <source>
        <dbReference type="ARBA" id="ARBA00023027"/>
    </source>
</evidence>
<keyword evidence="8" id="KW-0472">Membrane</keyword>
<dbReference type="VEuPathDB" id="PlasmoDB:PYYM_1344500"/>
<evidence type="ECO:0000256" key="2">
    <source>
        <dbReference type="ARBA" id="ARBA00022642"/>
    </source>
</evidence>
<evidence type="ECO:0000256" key="1">
    <source>
        <dbReference type="ARBA" id="ARBA00004790"/>
    </source>
</evidence>
<dbReference type="EC" id="2.7.7.18" evidence="10"/>
<dbReference type="VEuPathDB" id="PlasmoDB:PY17X_1347500"/>
<dbReference type="KEGG" id="pyo:PY17X_1347500"/>
<dbReference type="HAMAP" id="MF_00244">
    <property type="entry name" value="NaMN_adenylyltr"/>
    <property type="match status" value="1"/>
</dbReference>
<dbReference type="SUPFAM" id="SSF52374">
    <property type="entry name" value="Nucleotidylyl transferase"/>
    <property type="match status" value="1"/>
</dbReference>
<reference evidence="11" key="2">
    <citation type="submission" date="2014-05" db="EMBL/GenBank/DDBJ databases">
        <authorList>
            <person name="Aslett M.A."/>
            <person name="De Silva N."/>
        </authorList>
    </citation>
    <scope>NUCLEOTIDE SEQUENCE</scope>
    <source>
        <strain evidence="11">17X</strain>
    </source>
</reference>
<reference evidence="11" key="4">
    <citation type="submission" date="2019-05" db="EMBL/GenBank/DDBJ databases">
        <authorList>
            <consortium name="Pathogen Informatics"/>
        </authorList>
    </citation>
    <scope>NUCLEOTIDE SEQUENCE</scope>
    <source>
        <strain evidence="11">17X</strain>
    </source>
</reference>
<evidence type="ECO:0000313" key="11">
    <source>
        <dbReference type="EMBL" id="VTZ80853.1"/>
    </source>
</evidence>
<evidence type="ECO:0000313" key="12">
    <source>
        <dbReference type="Proteomes" id="UP000072874"/>
    </source>
</evidence>
<reference evidence="12 13" key="1">
    <citation type="journal article" date="2014" name="BMC Biol.">
        <title>A comprehensive evaluation of rodent malaria parasite genomes and gene expression.</title>
        <authorList>
            <person name="Otto T.D."/>
            <person name="Bohme U."/>
            <person name="Jackson A.P."/>
            <person name="Hunt M."/>
            <person name="Franke-Fayard B."/>
            <person name="Hoeijmakers W.A."/>
            <person name="Religa A.A."/>
            <person name="Robertson L."/>
            <person name="Sanders M."/>
            <person name="Ogun S.A."/>
            <person name="Cunningham D."/>
            <person name="Erhart A."/>
            <person name="Billker O."/>
            <person name="Khan S.M."/>
            <person name="Stunnenberg H.G."/>
            <person name="Langhorne J."/>
            <person name="Holder A.A."/>
            <person name="Waters A.P."/>
            <person name="Newbold C.I."/>
            <person name="Pain A."/>
            <person name="Berriman M."/>
            <person name="Janse C.J."/>
        </authorList>
    </citation>
    <scope>NUCLEOTIDE SEQUENCE [LARGE SCALE GENOMIC DNA]</scope>
    <source>
        <strain evidence="11 12">17X</strain>
        <strain evidence="10 13">YM</strain>
    </source>
</reference>
<keyword evidence="5" id="KW-0547">Nucleotide-binding</keyword>
<reference evidence="10" key="3">
    <citation type="submission" date="2014-05" db="EMBL/GenBank/DDBJ databases">
        <authorList>
            <person name="Aslett A.Martin."/>
            <person name="De Silva Nishadi"/>
        </authorList>
    </citation>
    <scope>NUCLEOTIDE SEQUENCE</scope>
    <source>
        <strain evidence="10">YM</strain>
    </source>
</reference>
<name>A0A078KH99_PLAYE</name>
<dbReference type="GO" id="GO:0005524">
    <property type="term" value="F:ATP binding"/>
    <property type="evidence" value="ECO:0007669"/>
    <property type="project" value="UniProtKB-KW"/>
</dbReference>
<dbReference type="Proteomes" id="UP000072874">
    <property type="component" value="Chromosome 13"/>
</dbReference>
<evidence type="ECO:0000256" key="6">
    <source>
        <dbReference type="ARBA" id="ARBA00022840"/>
    </source>
</evidence>
<dbReference type="UniPathway" id="UPA00253">
    <property type="reaction ID" value="UER00600"/>
</dbReference>
<dbReference type="Pfam" id="PF01467">
    <property type="entry name" value="CTP_transf_like"/>
    <property type="match status" value="1"/>
</dbReference>
<dbReference type="GO" id="GO:0004515">
    <property type="term" value="F:nicotinate-nucleotide adenylyltransferase activity"/>
    <property type="evidence" value="ECO:0007669"/>
    <property type="project" value="UniProtKB-EC"/>
</dbReference>
<evidence type="ECO:0000259" key="9">
    <source>
        <dbReference type="Pfam" id="PF01467"/>
    </source>
</evidence>
<dbReference type="GO" id="GO:0009435">
    <property type="term" value="P:NAD+ biosynthetic process"/>
    <property type="evidence" value="ECO:0007669"/>
    <property type="project" value="UniProtKB-UniPathway"/>
</dbReference>
<proteinExistence type="inferred from homology"/>
<evidence type="ECO:0000256" key="3">
    <source>
        <dbReference type="ARBA" id="ARBA00022679"/>
    </source>
</evidence>
<comment type="pathway">
    <text evidence="1">Cofactor biosynthesis; NAD(+) biosynthesis.</text>
</comment>
<dbReference type="AlphaFoldDB" id="A0A078KH99"/>
<feature type="domain" description="Cytidyltransferase-like" evidence="9">
    <location>
        <begin position="30"/>
        <end position="195"/>
    </location>
</feature>
<keyword evidence="7" id="KW-0520">NAD</keyword>
<protein>
    <submittedName>
        <fullName evidence="11">Nicotinamide/nicotinic acid mononucleotide adenylyltransferase, putative</fullName>
    </submittedName>
    <submittedName>
        <fullName evidence="10">Nicotinate-nucleotide adenylyltransferase, putative</fullName>
        <ecNumber evidence="10">2.7.7.18</ecNumber>
    </submittedName>
</protein>
<accession>A0A078KH99</accession>
<dbReference type="InterPro" id="IPR004821">
    <property type="entry name" value="Cyt_trans-like"/>
</dbReference>
<dbReference type="RefSeq" id="XP_727442.2">
    <property type="nucleotide sequence ID" value="XM_722349.2"/>
</dbReference>
<dbReference type="InterPro" id="IPR014729">
    <property type="entry name" value="Rossmann-like_a/b/a_fold"/>
</dbReference>
<dbReference type="GeneID" id="3853887"/>
<dbReference type="PANTHER" id="PTHR39321">
    <property type="entry name" value="NICOTINATE-NUCLEOTIDE ADENYLYLTRANSFERASE-RELATED"/>
    <property type="match status" value="1"/>
</dbReference>
<dbReference type="CDD" id="cd02165">
    <property type="entry name" value="NMNAT"/>
    <property type="match status" value="1"/>
</dbReference>
<keyword evidence="6" id="KW-0067">ATP-binding</keyword>
<dbReference type="Gene3D" id="3.40.50.620">
    <property type="entry name" value="HUPs"/>
    <property type="match status" value="1"/>
</dbReference>
<evidence type="ECO:0000256" key="8">
    <source>
        <dbReference type="SAM" id="Phobius"/>
    </source>
</evidence>
<dbReference type="OrthoDB" id="422187at2759"/>
<keyword evidence="8" id="KW-0812">Transmembrane</keyword>
<dbReference type="EMBL" id="LK934641">
    <property type="protein sequence ID" value="CDU20095.1"/>
    <property type="molecule type" value="Genomic_DNA"/>
</dbReference>
<dbReference type="InterPro" id="IPR005248">
    <property type="entry name" value="NadD/NMNAT"/>
</dbReference>
<evidence type="ECO:0000313" key="10">
    <source>
        <dbReference type="EMBL" id="CDU20095.1"/>
    </source>
</evidence>
<dbReference type="PANTHER" id="PTHR39321:SF3">
    <property type="entry name" value="PHOSPHOPANTETHEINE ADENYLYLTRANSFERASE"/>
    <property type="match status" value="1"/>
</dbReference>
<keyword evidence="3 10" id="KW-0808">Transferase</keyword>
<dbReference type="VEuPathDB" id="PlasmoDB:Py17XNL_001303326"/>